<sequence length="904" mass="104823">MNVFNKISPIFMQKINEILAQNCNPKQILQDLLSSENFVDDFKQLTYNLLSQQCPERRFWLMLQQACKQTNLNVQIEQIILSNFTSDCDVTIFHFQLSLLMRCREIPPHVVQIMCDYFLIQPTSFTLFELCLRNMRMILQILNSAQIPSSPLLNDRLALIKTGVSSSNQPFDQFIALTFIQNQKEFVLTPEFQRIINESFNTPNIQHDIFQSKINFQIQAEPNSKSHFYPTQILALAVRGRIPSKEQLETVINQFLNKKRSNLARECIIELANLGATQTNNTLINDIVELMIEHNQQMEIFQLGSNLFKTLSKNKNYVVSQKINENQDLDAKIFILHSAQCTGENITLPPEYLNEEHSIITTERIIEIQLANKQELGFHLLKQCSLCQNAARLQKLTKHCVVQDADFVQENFDDLQLMSSYLNAAQLKQMLFWAHSEYTGQFNQLGKCFLEKSDPQNQLEVLEFCVQHAHEHVSLKAGLQSGCAGFAQLTGHLSHALNRPVLFSEIDSRLPSEPISSTRVRELVNEHPQLMFINLAFISAICSFQPDFDFDLFFQYFLVGAGVCSFVTQRPDDVMISQSEQQYQQVGELNEFMKNYVNKTNDHRPKYHDINKLLYFEICPQPEHCVLDESKLNIQFFIGQVLQFLRVFALIIQGNSQKGLFSPTVRFEVKQDQCEQIAAFLTTISLMPTQEFFLKTLKTVLNQCKHFQQMIIKQIKLETLFSLRRRSQNIRNVFEIIVQDDYELQKSLHNEYVELLTNADTNLNKKQTQLINIIEVTPQCLSIENLLLLLRFLDCTDWNVKNSLNGILQRYSLFAEKAEISVSDILLDNIVALSLGESGCLVRLIILKKCDYSENSDQIRKLVLEFSQEQRIIWENKSKQQNGIDGYKYEQYRIIAQQVIDRLW</sequence>
<reference evidence="1 2" key="1">
    <citation type="submission" date="2024-07" db="EMBL/GenBank/DDBJ databases">
        <authorList>
            <person name="Akdeniz Z."/>
        </authorList>
    </citation>
    <scope>NUCLEOTIDE SEQUENCE [LARGE SCALE GENOMIC DNA]</scope>
</reference>
<protein>
    <submittedName>
        <fullName evidence="1">Uncharacterized protein</fullName>
    </submittedName>
</protein>
<name>A0ABP1HPE9_9EUKA</name>
<evidence type="ECO:0000313" key="2">
    <source>
        <dbReference type="Proteomes" id="UP001642409"/>
    </source>
</evidence>
<keyword evidence="2" id="KW-1185">Reference proteome</keyword>
<organism evidence="1 2">
    <name type="scientific">Hexamita inflata</name>
    <dbReference type="NCBI Taxonomy" id="28002"/>
    <lineage>
        <taxon>Eukaryota</taxon>
        <taxon>Metamonada</taxon>
        <taxon>Diplomonadida</taxon>
        <taxon>Hexamitidae</taxon>
        <taxon>Hexamitinae</taxon>
        <taxon>Hexamita</taxon>
    </lineage>
</organism>
<gene>
    <name evidence="1" type="ORF">HINF_LOCUS13409</name>
</gene>
<comment type="caution">
    <text evidence="1">The sequence shown here is derived from an EMBL/GenBank/DDBJ whole genome shotgun (WGS) entry which is preliminary data.</text>
</comment>
<proteinExistence type="predicted"/>
<evidence type="ECO:0000313" key="1">
    <source>
        <dbReference type="EMBL" id="CAL5994146.1"/>
    </source>
</evidence>
<accession>A0ABP1HPE9</accession>
<dbReference type="Proteomes" id="UP001642409">
    <property type="component" value="Unassembled WGS sequence"/>
</dbReference>
<dbReference type="EMBL" id="CAXDID020000031">
    <property type="protein sequence ID" value="CAL5994146.1"/>
    <property type="molecule type" value="Genomic_DNA"/>
</dbReference>